<proteinExistence type="predicted"/>
<evidence type="ECO:0000313" key="2">
    <source>
        <dbReference type="EMBL" id="PKK72626.1"/>
    </source>
</evidence>
<dbReference type="AlphaFoldDB" id="A0A2N1NFG3"/>
<organism evidence="2 3">
    <name type="scientific">Rhizophagus irregularis</name>
    <dbReference type="NCBI Taxonomy" id="588596"/>
    <lineage>
        <taxon>Eukaryota</taxon>
        <taxon>Fungi</taxon>
        <taxon>Fungi incertae sedis</taxon>
        <taxon>Mucoromycota</taxon>
        <taxon>Glomeromycotina</taxon>
        <taxon>Glomeromycetes</taxon>
        <taxon>Glomerales</taxon>
        <taxon>Glomeraceae</taxon>
        <taxon>Rhizophagus</taxon>
    </lineage>
</organism>
<evidence type="ECO:0000256" key="1">
    <source>
        <dbReference type="SAM" id="MobiDB-lite"/>
    </source>
</evidence>
<gene>
    <name evidence="2" type="ORF">RhiirC2_742331</name>
</gene>
<reference evidence="2 3" key="2">
    <citation type="submission" date="2017-10" db="EMBL/GenBank/DDBJ databases">
        <title>Extensive intraspecific genome diversity in a model arbuscular mycorrhizal fungus.</title>
        <authorList>
            <person name="Chen E.C.H."/>
            <person name="Morin E."/>
            <person name="Baudet D."/>
            <person name="Noel J."/>
            <person name="Ndikumana S."/>
            <person name="Charron P."/>
            <person name="St-Onge C."/>
            <person name="Giorgi J."/>
            <person name="Grigoriev I.V."/>
            <person name="Roux C."/>
            <person name="Martin F.M."/>
            <person name="Corradi N."/>
        </authorList>
    </citation>
    <scope>NUCLEOTIDE SEQUENCE [LARGE SCALE GENOMIC DNA]</scope>
    <source>
        <strain evidence="2 3">C2</strain>
    </source>
</reference>
<evidence type="ECO:0000313" key="3">
    <source>
        <dbReference type="Proteomes" id="UP000233469"/>
    </source>
</evidence>
<feature type="region of interest" description="Disordered" evidence="1">
    <location>
        <begin position="21"/>
        <end position="41"/>
    </location>
</feature>
<accession>A0A2N1NFG3</accession>
<dbReference type="EMBL" id="LLXL01000428">
    <property type="protein sequence ID" value="PKK72626.1"/>
    <property type="molecule type" value="Genomic_DNA"/>
</dbReference>
<name>A0A2N1NFG3_9GLOM</name>
<dbReference type="Proteomes" id="UP000233469">
    <property type="component" value="Unassembled WGS sequence"/>
</dbReference>
<reference evidence="2 3" key="1">
    <citation type="submission" date="2016-04" db="EMBL/GenBank/DDBJ databases">
        <title>Genome analyses suggest a sexual origin of heterokaryosis in a supposedly ancient asexual fungus.</title>
        <authorList>
            <person name="Ropars J."/>
            <person name="Sedzielewska K."/>
            <person name="Noel J."/>
            <person name="Charron P."/>
            <person name="Farinelli L."/>
            <person name="Marton T."/>
            <person name="Kruger M."/>
            <person name="Pelin A."/>
            <person name="Brachmann A."/>
            <person name="Corradi N."/>
        </authorList>
    </citation>
    <scope>NUCLEOTIDE SEQUENCE [LARGE SCALE GENOMIC DNA]</scope>
    <source>
        <strain evidence="2 3">C2</strain>
    </source>
</reference>
<comment type="caution">
    <text evidence="2">The sequence shown here is derived from an EMBL/GenBank/DDBJ whole genome shotgun (WGS) entry which is preliminary data.</text>
</comment>
<sequence>MSKAIKVPVDIRRVPCKIATGEAHPPLSNQNQSFNKSKNRNIGPKNITTIYILRK</sequence>
<protein>
    <submittedName>
        <fullName evidence="2">Uncharacterized protein</fullName>
    </submittedName>
</protein>